<protein>
    <submittedName>
        <fullName evidence="1">Type I-U CRISPR-associated protein Csx17</fullName>
    </submittedName>
</protein>
<dbReference type="EMBL" id="CP141614">
    <property type="protein sequence ID" value="WRP14931.1"/>
    <property type="molecule type" value="Genomic_DNA"/>
</dbReference>
<organism evidence="1 2">
    <name type="scientific">Geochorda subterranea</name>
    <dbReference type="NCBI Taxonomy" id="3109564"/>
    <lineage>
        <taxon>Bacteria</taxon>
        <taxon>Bacillati</taxon>
        <taxon>Bacillota</taxon>
        <taxon>Limnochordia</taxon>
        <taxon>Limnochordales</taxon>
        <taxon>Geochordaceae</taxon>
        <taxon>Geochorda</taxon>
    </lineage>
</organism>
<dbReference type="Proteomes" id="UP001333102">
    <property type="component" value="Chromosome"/>
</dbReference>
<proteinExistence type="predicted"/>
<keyword evidence="2" id="KW-1185">Reference proteome</keyword>
<name>A0ABZ1BQS7_9FIRM</name>
<dbReference type="InterPro" id="IPR026483">
    <property type="entry name" value="Cas_Csx17"/>
</dbReference>
<dbReference type="RefSeq" id="WP_324669318.1">
    <property type="nucleotide sequence ID" value="NZ_CP141614.1"/>
</dbReference>
<reference evidence="2" key="1">
    <citation type="submission" date="2023-12" db="EMBL/GenBank/DDBJ databases">
        <title>Novel isolates from deep terrestrial aquifers shed light on the physiology and ecology of the class Limnochordia.</title>
        <authorList>
            <person name="Karnachuk O.V."/>
            <person name="Lukina A.P."/>
            <person name="Avakyan M.R."/>
            <person name="Kadnikov V."/>
            <person name="Begmatov S."/>
            <person name="Beletsky A.V."/>
            <person name="Mardanov A.V."/>
            <person name="Ravin N.V."/>
        </authorList>
    </citation>
    <scope>NUCLEOTIDE SEQUENCE [LARGE SCALE GENOMIC DNA]</scope>
    <source>
        <strain evidence="2">LN</strain>
    </source>
</reference>
<accession>A0ABZ1BQS7</accession>
<evidence type="ECO:0000313" key="1">
    <source>
        <dbReference type="EMBL" id="WRP14931.1"/>
    </source>
</evidence>
<evidence type="ECO:0000313" key="2">
    <source>
        <dbReference type="Proteomes" id="UP001333102"/>
    </source>
</evidence>
<gene>
    <name evidence="1" type="primary">csx17</name>
    <name evidence="1" type="ORF">VLY81_01800</name>
</gene>
<dbReference type="NCBIfam" id="TIGR04113">
    <property type="entry name" value="cas_csx17"/>
    <property type="match status" value="1"/>
</dbReference>
<sequence length="760" mass="83409">MAEVELAGCRPDPLLSYLKALGVLRLVAEQADPHVRARWLQGTLVLDTRLDRRDLVRFFIDEYRPTPLIGCWNGGSGFFPSDAKAGIEAIESSTAPRLALYRRVIALARATLDALGLQAKPNRGRKAEILAALRASLPDEAVEWLDAAYVLTEEAPRYPPLLGTGAIDGRLEFTNNFMQRLCDVLPELGADRRRSEAWLEAALFAQAGVPLLEASVGQFHPGGVGGPNATQGVEGESLVNPWELVLGLEGTLLLAGGAARRYTADLDPGNPRPAFPFTVQTSPVGYPTSSPAEYEEEAVRAEIWLPVWHRAASYREISQLLTEGRITWAGRQARTGADVVRAIVSLGVDRGIAGFWRFGFLRRSGRAYLAAPLGYYRVTQHEGGTLLADLDRGGWLERLRRAVTRERVPTAIRRGLQAIEEAIVDYAATPSESERRRALQRLLVAVWQAEVTVARSRQFRERSGLSPFPGVSPRWLPFLDDGSTAFRLAKSIAAVGSHRPSDATLETERAQRLGPMRAHLEPVELQADGRWVWRDGSPRVVGRRDSLERQLLEILYRRVMESTTLLLPYPDIDSVEPCSLADIGAYLQGQVDDRELEQLIGGLSLVRWDQAVPASGRGSGLEPRTHLAASRASTLPWAYALLKLLFLPWPIARGGRRLRPEGAVGGFQMEPVPVRPDPSVLLRLMGGDVAAAVRQAQLRLRAAGLEPPRPTHEDSAAWQDMAVRIGAALLLPVVEVTTLWRRAGLGAQEGEPGELEVARA</sequence>